<dbReference type="PANTHER" id="PTHR46599">
    <property type="entry name" value="PIGGYBAC TRANSPOSABLE ELEMENT-DERIVED PROTEIN 4"/>
    <property type="match status" value="1"/>
</dbReference>
<dbReference type="Pfam" id="PF13843">
    <property type="entry name" value="DDE_Tnp_1_7"/>
    <property type="match status" value="1"/>
</dbReference>
<evidence type="ECO:0000259" key="2">
    <source>
        <dbReference type="Pfam" id="PF13843"/>
    </source>
</evidence>
<dbReference type="PANTHER" id="PTHR46599:SF3">
    <property type="entry name" value="PIGGYBAC TRANSPOSABLE ELEMENT-DERIVED PROTEIN 4"/>
    <property type="match status" value="1"/>
</dbReference>
<accession>A0A2G8KYD4</accession>
<comment type="caution">
    <text evidence="3">The sequence shown here is derived from an EMBL/GenBank/DDBJ whole genome shotgun (WGS) entry which is preliminary data.</text>
</comment>
<feature type="region of interest" description="Disordered" evidence="1">
    <location>
        <begin position="1"/>
        <end position="65"/>
    </location>
</feature>
<gene>
    <name evidence="3" type="ORF">BSL78_10094</name>
</gene>
<evidence type="ECO:0000313" key="4">
    <source>
        <dbReference type="Proteomes" id="UP000230750"/>
    </source>
</evidence>
<sequence>MSIQPFEDFDIAESEEDSEDDISDVELANLPGESLVDDPSARPPLLLRDPDMRPATPAPVLDATSRADFKQRCEARKAALGGYNKKLSPQEAHEKWTLLVEDNEDRSKLLRGMALGRLHRRCVLKNLVDQSNLYASQEGVKTVDGGGKYIPVTRESVMAYIGLTIAMGLTNKSKIDAYWSTNQILETPWFRQVMPRSLYQQHQRYLHVSDNTMGEKTAEGRFSSVTRSVRYLIP</sequence>
<keyword evidence="4" id="KW-1185">Reference proteome</keyword>
<dbReference type="OrthoDB" id="118105at2759"/>
<evidence type="ECO:0000256" key="1">
    <source>
        <dbReference type="SAM" id="MobiDB-lite"/>
    </source>
</evidence>
<reference evidence="3 4" key="1">
    <citation type="journal article" date="2017" name="PLoS Biol.">
        <title>The sea cucumber genome provides insights into morphological evolution and visceral regeneration.</title>
        <authorList>
            <person name="Zhang X."/>
            <person name="Sun L."/>
            <person name="Yuan J."/>
            <person name="Sun Y."/>
            <person name="Gao Y."/>
            <person name="Zhang L."/>
            <person name="Li S."/>
            <person name="Dai H."/>
            <person name="Hamel J.F."/>
            <person name="Liu C."/>
            <person name="Yu Y."/>
            <person name="Liu S."/>
            <person name="Lin W."/>
            <person name="Guo K."/>
            <person name="Jin S."/>
            <person name="Xu P."/>
            <person name="Storey K.B."/>
            <person name="Huan P."/>
            <person name="Zhang T."/>
            <person name="Zhou Y."/>
            <person name="Zhang J."/>
            <person name="Lin C."/>
            <person name="Li X."/>
            <person name="Xing L."/>
            <person name="Huo D."/>
            <person name="Sun M."/>
            <person name="Wang L."/>
            <person name="Mercier A."/>
            <person name="Li F."/>
            <person name="Yang H."/>
            <person name="Xiang J."/>
        </authorList>
    </citation>
    <scope>NUCLEOTIDE SEQUENCE [LARGE SCALE GENOMIC DNA]</scope>
    <source>
        <strain evidence="3">Shaxun</strain>
        <tissue evidence="3">Muscle</tissue>
    </source>
</reference>
<dbReference type="EMBL" id="MRZV01000305">
    <property type="protein sequence ID" value="PIK53033.1"/>
    <property type="molecule type" value="Genomic_DNA"/>
</dbReference>
<dbReference type="InterPro" id="IPR029526">
    <property type="entry name" value="PGBD"/>
</dbReference>
<name>A0A2G8KYD4_STIJA</name>
<dbReference type="Proteomes" id="UP000230750">
    <property type="component" value="Unassembled WGS sequence"/>
</dbReference>
<proteinExistence type="predicted"/>
<dbReference type="CDD" id="cd21393">
    <property type="entry name" value="sm_acid_XPC-like"/>
    <property type="match status" value="1"/>
</dbReference>
<evidence type="ECO:0000313" key="3">
    <source>
        <dbReference type="EMBL" id="PIK53033.1"/>
    </source>
</evidence>
<feature type="domain" description="PiggyBac transposable element-derived protein" evidence="2">
    <location>
        <begin position="123"/>
        <end position="214"/>
    </location>
</feature>
<organism evidence="3 4">
    <name type="scientific">Stichopus japonicus</name>
    <name type="common">Sea cucumber</name>
    <dbReference type="NCBI Taxonomy" id="307972"/>
    <lineage>
        <taxon>Eukaryota</taxon>
        <taxon>Metazoa</taxon>
        <taxon>Echinodermata</taxon>
        <taxon>Eleutherozoa</taxon>
        <taxon>Echinozoa</taxon>
        <taxon>Holothuroidea</taxon>
        <taxon>Aspidochirotacea</taxon>
        <taxon>Aspidochirotida</taxon>
        <taxon>Stichopodidae</taxon>
        <taxon>Apostichopus</taxon>
    </lineage>
</organism>
<protein>
    <submittedName>
        <fullName evidence="3">Putative piggyBac transposable element-derived protein 4-like</fullName>
    </submittedName>
</protein>
<dbReference type="AlphaFoldDB" id="A0A2G8KYD4"/>
<feature type="compositionally biased region" description="Acidic residues" evidence="1">
    <location>
        <begin position="7"/>
        <end position="24"/>
    </location>
</feature>